<reference evidence="5 6" key="1">
    <citation type="journal article" date="2017" name="Mol. Biol. Evol.">
        <title>The 4-celled Tetrabaena socialis nuclear genome reveals the essential components for genetic control of cell number at the origin of multicellularity in the volvocine lineage.</title>
        <authorList>
            <person name="Featherston J."/>
            <person name="Arakaki Y."/>
            <person name="Hanschen E.R."/>
            <person name="Ferris P.J."/>
            <person name="Michod R.E."/>
            <person name="Olson B.J.S.C."/>
            <person name="Nozaki H."/>
            <person name="Durand P.M."/>
        </authorList>
    </citation>
    <scope>NUCLEOTIDE SEQUENCE [LARGE SCALE GENOMIC DNA]</scope>
    <source>
        <strain evidence="5 6">NIES-571</strain>
    </source>
</reference>
<name>A0A2J7ZLW8_9CHLO</name>
<gene>
    <name evidence="5" type="ORF">TSOC_012868</name>
</gene>
<dbReference type="Gene3D" id="3.30.572.10">
    <property type="entry name" value="Thymidylate synthase/dCMP hydroxymethylase domain"/>
    <property type="match status" value="1"/>
</dbReference>
<dbReference type="InterPro" id="IPR036926">
    <property type="entry name" value="Thymidate_synth/dCMP_Mease_sf"/>
</dbReference>
<dbReference type="Pfam" id="PF00303">
    <property type="entry name" value="Thymidylat_synt"/>
    <property type="match status" value="1"/>
</dbReference>
<evidence type="ECO:0000256" key="3">
    <source>
        <dbReference type="ARBA" id="ARBA00022679"/>
    </source>
</evidence>
<dbReference type="InterPro" id="IPR023451">
    <property type="entry name" value="Thymidate_synth/dCMP_Mease_dom"/>
</dbReference>
<dbReference type="EC" id="2.1.1.45" evidence="1"/>
<dbReference type="EMBL" id="PGGS01000960">
    <property type="protein sequence ID" value="PNH01261.1"/>
    <property type="molecule type" value="Genomic_DNA"/>
</dbReference>
<dbReference type="GO" id="GO:0004799">
    <property type="term" value="F:thymidylate synthase activity"/>
    <property type="evidence" value="ECO:0007669"/>
    <property type="project" value="UniProtKB-EC"/>
</dbReference>
<evidence type="ECO:0000256" key="2">
    <source>
        <dbReference type="ARBA" id="ARBA00022603"/>
    </source>
</evidence>
<evidence type="ECO:0000313" key="5">
    <source>
        <dbReference type="EMBL" id="PNH01261.1"/>
    </source>
</evidence>
<dbReference type="Proteomes" id="UP000236333">
    <property type="component" value="Unassembled WGS sequence"/>
</dbReference>
<keyword evidence="2" id="KW-0489">Methyltransferase</keyword>
<evidence type="ECO:0000256" key="1">
    <source>
        <dbReference type="ARBA" id="ARBA00011947"/>
    </source>
</evidence>
<dbReference type="InterPro" id="IPR000398">
    <property type="entry name" value="Thymidylate_synthase"/>
</dbReference>
<protein>
    <recommendedName>
        <fullName evidence="1">thymidylate synthase</fullName>
        <ecNumber evidence="1">2.1.1.45</ecNumber>
    </recommendedName>
</protein>
<keyword evidence="6" id="KW-1185">Reference proteome</keyword>
<dbReference type="GO" id="GO:0006231">
    <property type="term" value="P:dTMP biosynthetic process"/>
    <property type="evidence" value="ECO:0007669"/>
    <property type="project" value="InterPro"/>
</dbReference>
<dbReference type="CDD" id="cd00351">
    <property type="entry name" value="TS_Pyrimidine_HMase"/>
    <property type="match status" value="1"/>
</dbReference>
<dbReference type="GO" id="GO:0032259">
    <property type="term" value="P:methylation"/>
    <property type="evidence" value="ECO:0007669"/>
    <property type="project" value="UniProtKB-KW"/>
</dbReference>
<sequence length="186" mass="20721">MGAGYGFQWHHFGAAYGTCQDDYDGSGVDQLNEVVRLLKEDPTSRRICMTAWNPAALHRMALPPCHSCFVQFFVSGLDLSCHMYQRSVDCFLGLAANIPSYALLTNILAMKCGLRPKELIISTGDTHVYGNHVTQIREQLTRLPLPSPRLRVGDAVKDKDWAVLDLSDFELVGYMHHPAIKAPMSV</sequence>
<dbReference type="OrthoDB" id="766at2759"/>
<keyword evidence="3" id="KW-0808">Transferase</keyword>
<dbReference type="PRINTS" id="PR00108">
    <property type="entry name" value="THYMDSNTHASE"/>
</dbReference>
<dbReference type="InterPro" id="IPR045097">
    <property type="entry name" value="Thymidate_synth/dCMP_Mease"/>
</dbReference>
<evidence type="ECO:0000259" key="4">
    <source>
        <dbReference type="Pfam" id="PF00303"/>
    </source>
</evidence>
<accession>A0A2J7ZLW8</accession>
<dbReference type="PANTHER" id="PTHR11548:SF1">
    <property type="entry name" value="THYMIDYLATE SYNTHASE 1"/>
    <property type="match status" value="1"/>
</dbReference>
<dbReference type="GO" id="GO:0005739">
    <property type="term" value="C:mitochondrion"/>
    <property type="evidence" value="ECO:0007669"/>
    <property type="project" value="TreeGrafter"/>
</dbReference>
<dbReference type="SUPFAM" id="SSF55831">
    <property type="entry name" value="Thymidylate synthase/dCMP hydroxymethylase"/>
    <property type="match status" value="1"/>
</dbReference>
<evidence type="ECO:0000313" key="6">
    <source>
        <dbReference type="Proteomes" id="UP000236333"/>
    </source>
</evidence>
<organism evidence="5 6">
    <name type="scientific">Tetrabaena socialis</name>
    <dbReference type="NCBI Taxonomy" id="47790"/>
    <lineage>
        <taxon>Eukaryota</taxon>
        <taxon>Viridiplantae</taxon>
        <taxon>Chlorophyta</taxon>
        <taxon>core chlorophytes</taxon>
        <taxon>Chlorophyceae</taxon>
        <taxon>CS clade</taxon>
        <taxon>Chlamydomonadales</taxon>
        <taxon>Tetrabaenaceae</taxon>
        <taxon>Tetrabaena</taxon>
    </lineage>
</organism>
<dbReference type="PANTHER" id="PTHR11548">
    <property type="entry name" value="THYMIDYLATE SYNTHASE 1"/>
    <property type="match status" value="1"/>
</dbReference>
<proteinExistence type="predicted"/>
<dbReference type="GO" id="GO:0005829">
    <property type="term" value="C:cytosol"/>
    <property type="evidence" value="ECO:0007669"/>
    <property type="project" value="TreeGrafter"/>
</dbReference>
<feature type="domain" description="Thymidylate synthase/dCMP hydroxymethylase" evidence="4">
    <location>
        <begin position="1"/>
        <end position="186"/>
    </location>
</feature>
<dbReference type="NCBIfam" id="TIGR03284">
    <property type="entry name" value="thym_sym"/>
    <property type="match status" value="1"/>
</dbReference>
<comment type="caution">
    <text evidence="5">The sequence shown here is derived from an EMBL/GenBank/DDBJ whole genome shotgun (WGS) entry which is preliminary data.</text>
</comment>
<dbReference type="AlphaFoldDB" id="A0A2J7ZLW8"/>